<evidence type="ECO:0000313" key="3">
    <source>
        <dbReference type="Proteomes" id="UP001141327"/>
    </source>
</evidence>
<gene>
    <name evidence="2" type="ORF">PAPYR_6213</name>
</gene>
<name>A0ABQ8UMX3_9EUKA</name>
<comment type="caution">
    <text evidence="2">The sequence shown here is derived from an EMBL/GenBank/DDBJ whole genome shotgun (WGS) entry which is preliminary data.</text>
</comment>
<evidence type="ECO:0000256" key="1">
    <source>
        <dbReference type="SAM" id="MobiDB-lite"/>
    </source>
</evidence>
<accession>A0ABQ8UMX3</accession>
<feature type="compositionally biased region" description="Basic and acidic residues" evidence="1">
    <location>
        <begin position="150"/>
        <end position="159"/>
    </location>
</feature>
<dbReference type="Proteomes" id="UP001141327">
    <property type="component" value="Unassembled WGS sequence"/>
</dbReference>
<dbReference type="InterPro" id="IPR044998">
    <property type="entry name" value="Timeless"/>
</dbReference>
<feature type="region of interest" description="Disordered" evidence="1">
    <location>
        <begin position="130"/>
        <end position="159"/>
    </location>
</feature>
<dbReference type="PANTHER" id="PTHR22940">
    <property type="entry name" value="TIMEOUT/TIMELESS-2"/>
    <property type="match status" value="1"/>
</dbReference>
<reference evidence="2" key="1">
    <citation type="journal article" date="2022" name="bioRxiv">
        <title>Genomics of Preaxostyla Flagellates Illuminates Evolutionary Transitions and the Path Towards Mitochondrial Loss.</title>
        <authorList>
            <person name="Novak L.V.F."/>
            <person name="Treitli S.C."/>
            <person name="Pyrih J."/>
            <person name="Halakuc P."/>
            <person name="Pipaliya S.V."/>
            <person name="Vacek V."/>
            <person name="Brzon O."/>
            <person name="Soukal P."/>
            <person name="Eme L."/>
            <person name="Dacks J.B."/>
            <person name="Karnkowska A."/>
            <person name="Elias M."/>
            <person name="Hampl V."/>
        </authorList>
    </citation>
    <scope>NUCLEOTIDE SEQUENCE</scope>
    <source>
        <strain evidence="2">RCP-MX</strain>
    </source>
</reference>
<sequence>MSVPHFDVGTVGSTARFEVISYLLRQAAGWLEENAYVELEGAIHLLAELAMVIHALAQSDKPADQHIAHTLLAQLAYENELVDLLVRLFKDFKPTQQSRAALGDLVLLAAAILHLFRDFSQKEGVVVARKAPAKRKKKTGAAATEEEREEERAVETGAP</sequence>
<dbReference type="EMBL" id="JAPMOS010000034">
    <property type="protein sequence ID" value="KAJ4458100.1"/>
    <property type="molecule type" value="Genomic_DNA"/>
</dbReference>
<proteinExistence type="predicted"/>
<organism evidence="2 3">
    <name type="scientific">Paratrimastix pyriformis</name>
    <dbReference type="NCBI Taxonomy" id="342808"/>
    <lineage>
        <taxon>Eukaryota</taxon>
        <taxon>Metamonada</taxon>
        <taxon>Preaxostyla</taxon>
        <taxon>Paratrimastigidae</taxon>
        <taxon>Paratrimastix</taxon>
    </lineage>
</organism>
<keyword evidence="3" id="KW-1185">Reference proteome</keyword>
<dbReference type="PANTHER" id="PTHR22940:SF4">
    <property type="entry name" value="PROTEIN TIMELESS HOMOLOG"/>
    <property type="match status" value="1"/>
</dbReference>
<protein>
    <submittedName>
        <fullName evidence="2">Uncharacterized protein</fullName>
    </submittedName>
</protein>
<evidence type="ECO:0000313" key="2">
    <source>
        <dbReference type="EMBL" id="KAJ4458100.1"/>
    </source>
</evidence>